<feature type="domain" description="RNase H type-1" evidence="1">
    <location>
        <begin position="222"/>
        <end position="331"/>
    </location>
</feature>
<keyword evidence="4" id="KW-1185">Reference proteome</keyword>
<dbReference type="InterPro" id="IPR026960">
    <property type="entry name" value="RVT-Znf"/>
</dbReference>
<dbReference type="AlphaFoldDB" id="A0A5D2RDJ5"/>
<evidence type="ECO:0000313" key="4">
    <source>
        <dbReference type="Proteomes" id="UP000322667"/>
    </source>
</evidence>
<dbReference type="GO" id="GO:0003676">
    <property type="term" value="F:nucleic acid binding"/>
    <property type="evidence" value="ECO:0007669"/>
    <property type="project" value="InterPro"/>
</dbReference>
<evidence type="ECO:0000313" key="3">
    <source>
        <dbReference type="EMBL" id="TYI38208.1"/>
    </source>
</evidence>
<dbReference type="Pfam" id="PF13456">
    <property type="entry name" value="RVT_3"/>
    <property type="match status" value="1"/>
</dbReference>
<dbReference type="InterPro" id="IPR036397">
    <property type="entry name" value="RNaseH_sf"/>
</dbReference>
<evidence type="ECO:0000259" key="1">
    <source>
        <dbReference type="Pfam" id="PF13456"/>
    </source>
</evidence>
<feature type="domain" description="Reverse transcriptase zinc-binding" evidence="2">
    <location>
        <begin position="15"/>
        <end position="104"/>
    </location>
</feature>
<dbReference type="InterPro" id="IPR002156">
    <property type="entry name" value="RNaseH_domain"/>
</dbReference>
<evidence type="ECO:0000259" key="2">
    <source>
        <dbReference type="Pfam" id="PF13966"/>
    </source>
</evidence>
<dbReference type="Pfam" id="PF13966">
    <property type="entry name" value="zf-RVT"/>
    <property type="match status" value="1"/>
</dbReference>
<sequence length="344" mass="39690">MEDRLIWIHDKQGEFSVRKLSELLICAETAIFRFAFDRIWNLKVPPKLKSFLWMVSIDRIPTKEFLGKSGVKFGQLGNGCPWCQREMESLEHFLFNCNFIAGFWRNILELWEVKWRPFVDFSDFFFFCNNVLYKGVVKSLWLISMSVACWSVWPARNELVFEKRWPKMSNLVFLTKIRALMWIRAVYDELEVDEKIWWVCPVRSWSVVVRNSGVKFNMSGMESEGDAGCCGVLRNSKGVVRAVFSGPCAARESSAAEVGAVCLALEVFIEMGWKGSFGSSDVFCWFENKCSRPWSLVSIFKDIESRVSIIGNVSFSRVDKHGNAMAFALAAAGLKRQKMFKAWW</sequence>
<gene>
    <name evidence="3" type="ORF">ES332_A02G009800v1</name>
</gene>
<dbReference type="Gene3D" id="3.30.420.10">
    <property type="entry name" value="Ribonuclease H-like superfamily/Ribonuclease H"/>
    <property type="match status" value="1"/>
</dbReference>
<name>A0A5D2RDJ5_GOSTO</name>
<reference evidence="3 4" key="1">
    <citation type="submission" date="2019-07" db="EMBL/GenBank/DDBJ databases">
        <title>WGS assembly of Gossypium tomentosum.</title>
        <authorList>
            <person name="Chen Z.J."/>
            <person name="Sreedasyam A."/>
            <person name="Ando A."/>
            <person name="Song Q."/>
            <person name="De L."/>
            <person name="Hulse-Kemp A."/>
            <person name="Ding M."/>
            <person name="Ye W."/>
            <person name="Kirkbride R."/>
            <person name="Jenkins J."/>
            <person name="Plott C."/>
            <person name="Lovell J."/>
            <person name="Lin Y.-M."/>
            <person name="Vaughn R."/>
            <person name="Liu B."/>
            <person name="Li W."/>
            <person name="Simpson S."/>
            <person name="Scheffler B."/>
            <person name="Saski C."/>
            <person name="Grover C."/>
            <person name="Hu G."/>
            <person name="Conover J."/>
            <person name="Carlson J."/>
            <person name="Shu S."/>
            <person name="Boston L."/>
            <person name="Williams M."/>
            <person name="Peterson D."/>
            <person name="Mcgee K."/>
            <person name="Jones D."/>
            <person name="Wendel J."/>
            <person name="Stelly D."/>
            <person name="Grimwood J."/>
            <person name="Schmutz J."/>
        </authorList>
    </citation>
    <scope>NUCLEOTIDE SEQUENCE [LARGE SCALE GENOMIC DNA]</scope>
    <source>
        <strain evidence="3">7179.01</strain>
    </source>
</reference>
<dbReference type="GO" id="GO:0004523">
    <property type="term" value="F:RNA-DNA hybrid ribonuclease activity"/>
    <property type="evidence" value="ECO:0007669"/>
    <property type="project" value="InterPro"/>
</dbReference>
<accession>A0A5D2RDJ5</accession>
<dbReference type="EMBL" id="CM017611">
    <property type="protein sequence ID" value="TYI38208.1"/>
    <property type="molecule type" value="Genomic_DNA"/>
</dbReference>
<dbReference type="Proteomes" id="UP000322667">
    <property type="component" value="Chromosome A02"/>
</dbReference>
<organism evidence="3 4">
    <name type="scientific">Gossypium tomentosum</name>
    <name type="common">Hawaiian cotton</name>
    <name type="synonym">Gossypium sandvicense</name>
    <dbReference type="NCBI Taxonomy" id="34277"/>
    <lineage>
        <taxon>Eukaryota</taxon>
        <taxon>Viridiplantae</taxon>
        <taxon>Streptophyta</taxon>
        <taxon>Embryophyta</taxon>
        <taxon>Tracheophyta</taxon>
        <taxon>Spermatophyta</taxon>
        <taxon>Magnoliopsida</taxon>
        <taxon>eudicotyledons</taxon>
        <taxon>Gunneridae</taxon>
        <taxon>Pentapetalae</taxon>
        <taxon>rosids</taxon>
        <taxon>malvids</taxon>
        <taxon>Malvales</taxon>
        <taxon>Malvaceae</taxon>
        <taxon>Malvoideae</taxon>
        <taxon>Gossypium</taxon>
    </lineage>
</organism>
<proteinExistence type="predicted"/>
<protein>
    <submittedName>
        <fullName evidence="3">Uncharacterized protein</fullName>
    </submittedName>
</protein>